<comment type="caution">
    <text evidence="1">The sequence shown here is derived from an EMBL/GenBank/DDBJ whole genome shotgun (WGS) entry which is preliminary data.</text>
</comment>
<dbReference type="Proteomes" id="UP001206128">
    <property type="component" value="Unassembled WGS sequence"/>
</dbReference>
<sequence>MVITHRYSDRFTDEDYAAVLPEETDTVRQLFATGAVRQIWSRGDIKGACFLVEADSPADAEAVVATLPLAQKKMSNFQIIPLHPYVGFGPA</sequence>
<reference evidence="1" key="1">
    <citation type="submission" date="2022-06" db="EMBL/GenBank/DDBJ databases">
        <title>Genomic Encyclopedia of Archaeal and Bacterial Type Strains, Phase II (KMG-II): from individual species to whole genera.</title>
        <authorList>
            <person name="Goeker M."/>
        </authorList>
    </citation>
    <scope>NUCLEOTIDE SEQUENCE</scope>
    <source>
        <strain evidence="1">DSM 43935</strain>
    </source>
</reference>
<dbReference type="Gene3D" id="3.30.70.1060">
    <property type="entry name" value="Dimeric alpha+beta barrel"/>
    <property type="match status" value="1"/>
</dbReference>
<evidence type="ECO:0000313" key="1">
    <source>
        <dbReference type="EMBL" id="MCP2166480.1"/>
    </source>
</evidence>
<keyword evidence="2" id="KW-1185">Reference proteome</keyword>
<name>A0AAE3GE48_9PSEU</name>
<proteinExistence type="predicted"/>
<dbReference type="RefSeq" id="WP_253772391.1">
    <property type="nucleotide sequence ID" value="NZ_JAMTCK010000007.1"/>
</dbReference>
<organism evidence="1 2">
    <name type="scientific">Goodfellowiella coeruleoviolacea</name>
    <dbReference type="NCBI Taxonomy" id="334858"/>
    <lineage>
        <taxon>Bacteria</taxon>
        <taxon>Bacillati</taxon>
        <taxon>Actinomycetota</taxon>
        <taxon>Actinomycetes</taxon>
        <taxon>Pseudonocardiales</taxon>
        <taxon>Pseudonocardiaceae</taxon>
        <taxon>Goodfellowiella</taxon>
    </lineage>
</organism>
<evidence type="ECO:0000313" key="2">
    <source>
        <dbReference type="Proteomes" id="UP001206128"/>
    </source>
</evidence>
<dbReference type="SUPFAM" id="SSF54909">
    <property type="entry name" value="Dimeric alpha+beta barrel"/>
    <property type="match status" value="1"/>
</dbReference>
<protein>
    <submittedName>
        <fullName evidence="1">Muconolactone delta-isomerase</fullName>
    </submittedName>
</protein>
<dbReference type="AlphaFoldDB" id="A0AAE3GE48"/>
<gene>
    <name evidence="1" type="ORF">LX83_003348</name>
</gene>
<accession>A0AAE3GE48</accession>
<dbReference type="EMBL" id="JAMTCK010000007">
    <property type="protein sequence ID" value="MCP2166480.1"/>
    <property type="molecule type" value="Genomic_DNA"/>
</dbReference>
<dbReference type="InterPro" id="IPR011008">
    <property type="entry name" value="Dimeric_a/b-barrel"/>
</dbReference>